<sequence length="166" mass="17820">MRGTFTPHRTLAAVLAMAAAGTVALTGCGTTEKPVKPATMPHMEPQQQDVFERRADDIVRHWPKHLSPMPGRRAAVLPLVSAERPKDAGQREITVTVGHSACDVHFGARQYESEDVVVVSGWGKKKSAKGMCTEMLATDKVKVKLEKPLGGRKVIDAATGKQLAAG</sequence>
<dbReference type="RefSeq" id="WP_053925438.1">
    <property type="nucleotide sequence ID" value="NZ_LGKG01000145.1"/>
</dbReference>
<keyword evidence="1" id="KW-0732">Signal</keyword>
<evidence type="ECO:0000313" key="3">
    <source>
        <dbReference type="Proteomes" id="UP000037982"/>
    </source>
</evidence>
<evidence type="ECO:0000256" key="1">
    <source>
        <dbReference type="SAM" id="SignalP"/>
    </source>
</evidence>
<reference evidence="3" key="1">
    <citation type="submission" date="2015-07" db="EMBL/GenBank/DDBJ databases">
        <authorList>
            <person name="Ju K.-S."/>
            <person name="Doroghazi J.R."/>
            <person name="Metcalf W.W."/>
        </authorList>
    </citation>
    <scope>NUCLEOTIDE SEQUENCE [LARGE SCALE GENOMIC DNA]</scope>
    <source>
        <strain evidence="3">NRRL ISP-5002</strain>
    </source>
</reference>
<dbReference type="PATRIC" id="fig|66876.3.peg.4967"/>
<gene>
    <name evidence="2" type="ORF">ADL29_22625</name>
</gene>
<comment type="caution">
    <text evidence="2">The sequence shown here is derived from an EMBL/GenBank/DDBJ whole genome shotgun (WGS) entry which is preliminary data.</text>
</comment>
<keyword evidence="3" id="KW-1185">Reference proteome</keyword>
<feature type="signal peptide" evidence="1">
    <location>
        <begin position="1"/>
        <end position="18"/>
    </location>
</feature>
<dbReference type="EMBL" id="LGKG01000145">
    <property type="protein sequence ID" value="KPC61658.1"/>
    <property type="molecule type" value="Genomic_DNA"/>
</dbReference>
<name>A0A0N0XU07_9ACTN</name>
<accession>A0A0N0XU07</accession>
<dbReference type="Proteomes" id="UP000037982">
    <property type="component" value="Unassembled WGS sequence"/>
</dbReference>
<dbReference type="AlphaFoldDB" id="A0A0N0XU07"/>
<dbReference type="PROSITE" id="PS51257">
    <property type="entry name" value="PROKAR_LIPOPROTEIN"/>
    <property type="match status" value="1"/>
</dbReference>
<protein>
    <recommendedName>
        <fullName evidence="4">Lipoprotein</fullName>
    </recommendedName>
</protein>
<evidence type="ECO:0008006" key="4">
    <source>
        <dbReference type="Google" id="ProtNLM"/>
    </source>
</evidence>
<organism evidence="2 3">
    <name type="scientific">Streptomyces chattanoogensis</name>
    <dbReference type="NCBI Taxonomy" id="66876"/>
    <lineage>
        <taxon>Bacteria</taxon>
        <taxon>Bacillati</taxon>
        <taxon>Actinomycetota</taxon>
        <taxon>Actinomycetes</taxon>
        <taxon>Kitasatosporales</taxon>
        <taxon>Streptomycetaceae</taxon>
        <taxon>Streptomyces</taxon>
    </lineage>
</organism>
<proteinExistence type="predicted"/>
<feature type="chain" id="PRO_5005863422" description="Lipoprotein" evidence="1">
    <location>
        <begin position="19"/>
        <end position="166"/>
    </location>
</feature>
<evidence type="ECO:0000313" key="2">
    <source>
        <dbReference type="EMBL" id="KPC61658.1"/>
    </source>
</evidence>